<dbReference type="Proteomes" id="UP000190774">
    <property type="component" value="Unassembled WGS sequence"/>
</dbReference>
<name>A0A1T4Y0L1_9BACT</name>
<accession>A0A1T4Y0L1</accession>
<organism evidence="1 2">
    <name type="scientific">Prosthecobacter debontii</name>
    <dbReference type="NCBI Taxonomy" id="48467"/>
    <lineage>
        <taxon>Bacteria</taxon>
        <taxon>Pseudomonadati</taxon>
        <taxon>Verrucomicrobiota</taxon>
        <taxon>Verrucomicrobiia</taxon>
        <taxon>Verrucomicrobiales</taxon>
        <taxon>Verrucomicrobiaceae</taxon>
        <taxon>Prosthecobacter</taxon>
    </lineage>
</organism>
<reference evidence="2" key="1">
    <citation type="submission" date="2017-02" db="EMBL/GenBank/DDBJ databases">
        <authorList>
            <person name="Varghese N."/>
            <person name="Submissions S."/>
        </authorList>
    </citation>
    <scope>NUCLEOTIDE SEQUENCE [LARGE SCALE GENOMIC DNA]</scope>
    <source>
        <strain evidence="2">ATCC 700200</strain>
    </source>
</reference>
<dbReference type="EMBL" id="FUYE01000006">
    <property type="protein sequence ID" value="SKA94821.1"/>
    <property type="molecule type" value="Genomic_DNA"/>
</dbReference>
<keyword evidence="2" id="KW-1185">Reference proteome</keyword>
<dbReference type="STRING" id="48467.SAMN02745166_02213"/>
<sequence>MKKGGMRLITICEHKFTNGQPTLVSELTNTLFTGLFSQLL</sequence>
<dbReference type="AlphaFoldDB" id="A0A1T4Y0L1"/>
<evidence type="ECO:0000313" key="2">
    <source>
        <dbReference type="Proteomes" id="UP000190774"/>
    </source>
</evidence>
<proteinExistence type="predicted"/>
<gene>
    <name evidence="1" type="ORF">SAMN02745166_02213</name>
</gene>
<protein>
    <submittedName>
        <fullName evidence="1">Uncharacterized protein</fullName>
    </submittedName>
</protein>
<evidence type="ECO:0000313" key="1">
    <source>
        <dbReference type="EMBL" id="SKA94821.1"/>
    </source>
</evidence>